<dbReference type="CDD" id="cd03130">
    <property type="entry name" value="GATase1_CobB"/>
    <property type="match status" value="1"/>
</dbReference>
<protein>
    <recommendedName>
        <fullName evidence="8">Cobyrinate a,c-diamide synthase</fullName>
        <ecNumber evidence="8">6.3.5.11</ecNumber>
    </recommendedName>
    <alternativeName>
        <fullName evidence="8">Cobyrinic acid a,c-diamide synthetase</fullName>
    </alternativeName>
    <alternativeName>
        <fullName evidence="8">Ni-sirohydrochlorin a,c-diamide synthase</fullName>
        <ecNumber evidence="8">6.3.5.12</ecNumber>
    </alternativeName>
    <alternativeName>
        <fullName evidence="8">Ni-sirohydrochlorin a,c-diamide synthetase</fullName>
    </alternativeName>
</protein>
<dbReference type="GO" id="GO:0015948">
    <property type="term" value="P:methanogenesis"/>
    <property type="evidence" value="ECO:0007669"/>
    <property type="project" value="UniProtKB-KW"/>
</dbReference>
<dbReference type="GO" id="GO:0009236">
    <property type="term" value="P:cobalamin biosynthetic process"/>
    <property type="evidence" value="ECO:0007669"/>
    <property type="project" value="UniProtKB-UniRule"/>
</dbReference>
<dbReference type="GO" id="GO:0005524">
    <property type="term" value="F:ATP binding"/>
    <property type="evidence" value="ECO:0007669"/>
    <property type="project" value="UniProtKB-UniRule"/>
</dbReference>
<dbReference type="Pfam" id="PF01656">
    <property type="entry name" value="CbiA"/>
    <property type="match status" value="1"/>
</dbReference>
<dbReference type="NCBIfam" id="NF033195">
    <property type="entry name" value="F430_CfbB"/>
    <property type="match status" value="1"/>
</dbReference>
<evidence type="ECO:0000259" key="10">
    <source>
        <dbReference type="Pfam" id="PF07685"/>
    </source>
</evidence>
<dbReference type="OrthoDB" id="8896at2157"/>
<dbReference type="PROSITE" id="PS51274">
    <property type="entry name" value="GATASE_COBBQ"/>
    <property type="match status" value="1"/>
</dbReference>
<feature type="active site" description="Nucleophile" evidence="8">
    <location>
        <position position="329"/>
    </location>
</feature>
<accession>A0A483CSZ6</accession>
<keyword evidence="7 8" id="KW-0315">Glutamine amidotransferase</keyword>
<dbReference type="Pfam" id="PF07685">
    <property type="entry name" value="GATase_3"/>
    <property type="match status" value="1"/>
</dbReference>
<dbReference type="AlphaFoldDB" id="A0A483CSZ6"/>
<keyword evidence="12" id="KW-1185">Reference proteome</keyword>
<evidence type="ECO:0000256" key="4">
    <source>
        <dbReference type="ARBA" id="ARBA00022741"/>
    </source>
</evidence>
<evidence type="ECO:0000313" key="12">
    <source>
        <dbReference type="Proteomes" id="UP000292580"/>
    </source>
</evidence>
<comment type="pathway">
    <text evidence="8">Cofactor biosynthesis; adenosylcobalamin biosynthesis; cob(II)yrinate a,c-diamide from sirohydrochlorin (anaerobic route): step 10/10.</text>
</comment>
<evidence type="ECO:0000256" key="8">
    <source>
        <dbReference type="HAMAP-Rule" id="MF_00027"/>
    </source>
</evidence>
<keyword evidence="6 8" id="KW-0460">Magnesium</keyword>
<evidence type="ECO:0000256" key="1">
    <source>
        <dbReference type="ARBA" id="ARBA00001946"/>
    </source>
</evidence>
<evidence type="ECO:0000256" key="3">
    <source>
        <dbReference type="ARBA" id="ARBA00022598"/>
    </source>
</evidence>
<dbReference type="InterPro" id="IPR029062">
    <property type="entry name" value="Class_I_gatase-like"/>
</dbReference>
<dbReference type="InterPro" id="IPR004484">
    <property type="entry name" value="CbiA/CobB_synth"/>
</dbReference>
<evidence type="ECO:0000256" key="7">
    <source>
        <dbReference type="ARBA" id="ARBA00022962"/>
    </source>
</evidence>
<keyword evidence="5 8" id="KW-0067">ATP-binding</keyword>
<sequence>MKALLITGDRSGSGKTSITLAIAALLAQEAPVQTYKVAMDYIDPSYLSAVTGRPCRNLDSYVMGPDEIRAVFEHGASGAEIGLVEGVRGLYEGAEAIGDAGSTASIAKALDLPVVLVVDARSITRSAAALVKGFAAFDPDVQIAGVILNNLSGAGHRQKTLRAVEHYCDLPVIGAIPKSEEMRLAMRHLGLVPYREGQESGDFLERVAAVKEVIGTYVDLDALRGLMADYTFTGATGPFLPPQESDLRVAVAYDEAFNFYYNDLFDILQGGGAAVVPWSPVHDPLPEADGYIIGGGYPEMHAASLEANDRAREALREEVMNGTPVYAECGGLIYLTKRQNLSAGWEGREQDESFEMCGVFDGETFMPVRRTLGYVEGRAGSASPFGEGTFRGHEFHYSDVRLAAGTRYAYELSRGTGIEGSRDGAVVSNTLASYTHLHPVPAAPFFHEFLNRCRAARRT</sequence>
<dbReference type="UniPathway" id="UPA00148">
    <property type="reaction ID" value="UER00231"/>
</dbReference>
<feature type="domain" description="CobQ/CobB/MinD/ParA nucleotide binding" evidence="9">
    <location>
        <begin position="5"/>
        <end position="188"/>
    </location>
</feature>
<dbReference type="NCBIfam" id="TIGR00379">
    <property type="entry name" value="cobB"/>
    <property type="match status" value="1"/>
</dbReference>
<comment type="miscellaneous">
    <text evidence="8">The a and c carboxylates of cobyrinate and Ni-sirohydrochlorin are activated for nucleophilic attack via formation of a phosphorylated intermediate by ATP. CbiA catalyzes first the amidation of the c-carboxylate, and then that of the a-carboxylate.</text>
</comment>
<feature type="site" description="Increases nucleophilicity of active site Cys" evidence="8">
    <location>
        <position position="436"/>
    </location>
</feature>
<dbReference type="SUPFAM" id="SSF52317">
    <property type="entry name" value="Class I glutamine amidotransferase-like"/>
    <property type="match status" value="1"/>
</dbReference>
<dbReference type="PANTHER" id="PTHR43873">
    <property type="entry name" value="COBYRINATE A,C-DIAMIDE SYNTHASE"/>
    <property type="match status" value="1"/>
</dbReference>
<dbReference type="InterPro" id="IPR027417">
    <property type="entry name" value="P-loop_NTPase"/>
</dbReference>
<comment type="domain">
    <text evidence="8">Comprises of two domains. The C-terminal domain contains the binding site for glutamine and catalyzes the hydrolysis of this substrate to glutamate and ammonia. The N-terminal domain is anticipated to bind ATP, and cobyrinate or Ni-sirohydrochlorin, and catalyzes the ultimate synthesis of the diamide product. The ammonia produced via the glutaminase domain is probably translocated to the adjacent domain via a molecular tunnel, where it reacts with an activated intermediate.</text>
</comment>
<comment type="cofactor">
    <cofactor evidence="1 8">
        <name>Mg(2+)</name>
        <dbReference type="ChEBI" id="CHEBI:18420"/>
    </cofactor>
</comment>
<evidence type="ECO:0000259" key="9">
    <source>
        <dbReference type="Pfam" id="PF01656"/>
    </source>
</evidence>
<dbReference type="EC" id="6.3.5.12" evidence="8"/>
<keyword evidence="3 8" id="KW-0436">Ligase</keyword>
<name>A0A483CSZ6_9EURY</name>
<evidence type="ECO:0000313" key="11">
    <source>
        <dbReference type="EMBL" id="TAJ44443.1"/>
    </source>
</evidence>
<dbReference type="NCBIfam" id="NF002204">
    <property type="entry name" value="PRK01077.1"/>
    <property type="match status" value="1"/>
</dbReference>
<dbReference type="SUPFAM" id="SSF52540">
    <property type="entry name" value="P-loop containing nucleoside triphosphate hydrolases"/>
    <property type="match status" value="1"/>
</dbReference>
<evidence type="ECO:0000256" key="6">
    <source>
        <dbReference type="ARBA" id="ARBA00022842"/>
    </source>
</evidence>
<comment type="similarity">
    <text evidence="8">Belongs to the CobB/CbiA family.</text>
</comment>
<dbReference type="Gene3D" id="3.40.50.880">
    <property type="match status" value="1"/>
</dbReference>
<keyword evidence="4 8" id="KW-0547">Nucleotide-binding</keyword>
<keyword evidence="2 8" id="KW-0169">Cobalamin biosynthesis</keyword>
<comment type="caution">
    <text evidence="11">The sequence shown here is derived from an EMBL/GenBank/DDBJ whole genome shotgun (WGS) entry which is preliminary data.</text>
</comment>
<organism evidence="11 12">
    <name type="scientific">Methanofollis fontis</name>
    <dbReference type="NCBI Taxonomy" id="2052832"/>
    <lineage>
        <taxon>Archaea</taxon>
        <taxon>Methanobacteriati</taxon>
        <taxon>Methanobacteriota</taxon>
        <taxon>Stenosarchaea group</taxon>
        <taxon>Methanomicrobia</taxon>
        <taxon>Methanomicrobiales</taxon>
        <taxon>Methanomicrobiaceae</taxon>
        <taxon>Methanofollis</taxon>
    </lineage>
</organism>
<dbReference type="InterPro" id="IPR011698">
    <property type="entry name" value="GATase_3"/>
</dbReference>
<dbReference type="PANTHER" id="PTHR43873:SF1">
    <property type="entry name" value="COBYRINATE A,C-DIAMIDE SYNTHASE"/>
    <property type="match status" value="1"/>
</dbReference>
<keyword evidence="8" id="KW-0484">Methanogenesis</keyword>
<dbReference type="CDD" id="cd05388">
    <property type="entry name" value="CobB_N"/>
    <property type="match status" value="1"/>
</dbReference>
<dbReference type="EC" id="6.3.5.11" evidence="8"/>
<feature type="domain" description="CobB/CobQ-like glutamine amidotransferase" evidence="10">
    <location>
        <begin position="248"/>
        <end position="438"/>
    </location>
</feature>
<dbReference type="RefSeq" id="WP_130646234.1">
    <property type="nucleotide sequence ID" value="NZ_PGCL01000002.1"/>
</dbReference>
<evidence type="ECO:0000256" key="2">
    <source>
        <dbReference type="ARBA" id="ARBA00022573"/>
    </source>
</evidence>
<evidence type="ECO:0000256" key="5">
    <source>
        <dbReference type="ARBA" id="ARBA00022840"/>
    </source>
</evidence>
<dbReference type="Proteomes" id="UP000292580">
    <property type="component" value="Unassembled WGS sequence"/>
</dbReference>
<proteinExistence type="inferred from homology"/>
<dbReference type="EMBL" id="PGCL01000002">
    <property type="protein sequence ID" value="TAJ44443.1"/>
    <property type="molecule type" value="Genomic_DNA"/>
</dbReference>
<dbReference type="Gene3D" id="3.40.50.300">
    <property type="entry name" value="P-loop containing nucleotide triphosphate hydrolases"/>
    <property type="match status" value="1"/>
</dbReference>
<dbReference type="InterPro" id="IPR002586">
    <property type="entry name" value="CobQ/CobB/MinD/ParA_Nub-bd_dom"/>
</dbReference>
<comment type="catalytic activity">
    <reaction evidence="8">
        <text>Ni-sirohydrochlorin + 2 L-glutamine + 2 ATP + 2 H2O = Ni-sirohydrochlorin a,c-diamide + 2 L-glutamate + 2 ADP + 2 phosphate + 2 H(+)</text>
        <dbReference type="Rhea" id="RHEA:52896"/>
        <dbReference type="ChEBI" id="CHEBI:15377"/>
        <dbReference type="ChEBI" id="CHEBI:15378"/>
        <dbReference type="ChEBI" id="CHEBI:29985"/>
        <dbReference type="ChEBI" id="CHEBI:30616"/>
        <dbReference type="ChEBI" id="CHEBI:43474"/>
        <dbReference type="ChEBI" id="CHEBI:58359"/>
        <dbReference type="ChEBI" id="CHEBI:136841"/>
        <dbReference type="ChEBI" id="CHEBI:136887"/>
        <dbReference type="ChEBI" id="CHEBI:456216"/>
        <dbReference type="EC" id="6.3.5.12"/>
    </reaction>
</comment>
<gene>
    <name evidence="8" type="primary">cbiA</name>
    <name evidence="8" type="synonym">cfbB</name>
    <name evidence="11" type="ORF">CUJ86_03730</name>
</gene>
<dbReference type="GO" id="GO:0042242">
    <property type="term" value="F:cobyrinic acid a,c-diamide synthase activity"/>
    <property type="evidence" value="ECO:0007669"/>
    <property type="project" value="UniProtKB-UniRule"/>
</dbReference>
<dbReference type="HAMAP" id="MF_00027">
    <property type="entry name" value="CobB_CbiA"/>
    <property type="match status" value="1"/>
</dbReference>
<comment type="function">
    <text evidence="8">Catalyzes the ATP-dependent amidation of the two carboxylate groups at positions a and c of cobyrinate, using either L-glutamine or ammonia as the nitrogen source. Involved in the biosynthesis of the unique nickel-containing tetrapyrrole coenzyme F430, the prosthetic group of methyl-coenzyme M reductase (MCR), which plays a key role in methanogenesis and anaerobic methane oxidation. Catalyzes the ATP-dependent amidation of the two carboxylate groups at positions a and c of Ni-sirohydrochlorin, using L-glutamine or ammonia as the nitrogen source.</text>
</comment>
<reference evidence="11 12" key="1">
    <citation type="submission" date="2017-11" db="EMBL/GenBank/DDBJ databases">
        <title>Isolation and Characterization of Methanofollis Species from Methane Seep Offshore SW Taiwan.</title>
        <authorList>
            <person name="Teng N.-H."/>
            <person name="Lai M.-C."/>
            <person name="Chen S.-C."/>
        </authorList>
    </citation>
    <scope>NUCLEOTIDE SEQUENCE [LARGE SCALE GENOMIC DNA]</scope>
    <source>
        <strain evidence="11 12">FWC-SCC2</strain>
    </source>
</reference>
<comment type="catalytic activity">
    <reaction evidence="8">
        <text>cob(II)yrinate + 2 L-glutamine + 2 ATP + 2 H2O = cob(II)yrinate a,c diamide + 2 L-glutamate + 2 ADP + 2 phosphate + 2 H(+)</text>
        <dbReference type="Rhea" id="RHEA:26289"/>
        <dbReference type="ChEBI" id="CHEBI:15377"/>
        <dbReference type="ChEBI" id="CHEBI:15378"/>
        <dbReference type="ChEBI" id="CHEBI:29985"/>
        <dbReference type="ChEBI" id="CHEBI:30616"/>
        <dbReference type="ChEBI" id="CHEBI:43474"/>
        <dbReference type="ChEBI" id="CHEBI:58359"/>
        <dbReference type="ChEBI" id="CHEBI:58537"/>
        <dbReference type="ChEBI" id="CHEBI:58894"/>
        <dbReference type="ChEBI" id="CHEBI:456216"/>
        <dbReference type="EC" id="6.3.5.11"/>
    </reaction>
</comment>